<evidence type="ECO:0000256" key="1">
    <source>
        <dbReference type="ARBA" id="ARBA00022723"/>
    </source>
</evidence>
<dbReference type="Proteomes" id="UP000018934">
    <property type="component" value="Chromosome"/>
</dbReference>
<dbReference type="SMART" id="SM01018">
    <property type="entry name" value="B12-binding_2"/>
    <property type="match status" value="1"/>
</dbReference>
<evidence type="ECO:0000313" key="5">
    <source>
        <dbReference type="Proteomes" id="UP000018934"/>
    </source>
</evidence>
<keyword evidence="1" id="KW-0479">Metal-binding</keyword>
<keyword evidence="5" id="KW-1185">Reference proteome</keyword>
<gene>
    <name evidence="4" type="ORF">DEHRE_06890</name>
</gene>
<dbReference type="Gene3D" id="1.10.1240.10">
    <property type="entry name" value="Methionine synthase domain"/>
    <property type="match status" value="1"/>
</dbReference>
<dbReference type="EMBL" id="CP007033">
    <property type="protein sequence ID" value="AHF09838.1"/>
    <property type="molecule type" value="Genomic_DNA"/>
</dbReference>
<dbReference type="PROSITE" id="PS51332">
    <property type="entry name" value="B12_BINDING"/>
    <property type="match status" value="1"/>
</dbReference>
<keyword evidence="2" id="KW-0170">Cobalt</keyword>
<reference evidence="4 5" key="1">
    <citation type="journal article" date="2013" name="Stand. Genomic Sci.">
        <title>Complete genome sequence of Dehalobacter restrictus PER-K23(T.).</title>
        <authorList>
            <person name="Kruse T."/>
            <person name="Maillard J."/>
            <person name="Goodwin L."/>
            <person name="Woyke T."/>
            <person name="Teshima H."/>
            <person name="Bruce D."/>
            <person name="Detter C."/>
            <person name="Tapia R."/>
            <person name="Han C."/>
            <person name="Huntemann M."/>
            <person name="Wei C.L."/>
            <person name="Han J."/>
            <person name="Chen A."/>
            <person name="Kyrpides N."/>
            <person name="Szeto E."/>
            <person name="Markowitz V."/>
            <person name="Ivanova N."/>
            <person name="Pagani I."/>
            <person name="Pati A."/>
            <person name="Pitluck S."/>
            <person name="Nolan M."/>
            <person name="Holliger C."/>
            <person name="Smidt H."/>
        </authorList>
    </citation>
    <scope>NUCLEOTIDE SEQUENCE [LARGE SCALE GENOMIC DNA]</scope>
    <source>
        <strain evidence="5">DSM 9455</strain>
    </source>
</reference>
<feature type="domain" description="B12-binding" evidence="3">
    <location>
        <begin position="85"/>
        <end position="206"/>
    </location>
</feature>
<dbReference type="InterPro" id="IPR006158">
    <property type="entry name" value="Cobalamin-bd"/>
</dbReference>
<dbReference type="Gene3D" id="3.40.50.280">
    <property type="entry name" value="Cobalamin-binding domain"/>
    <property type="match status" value="1"/>
</dbReference>
<dbReference type="PANTHER" id="PTHR45833">
    <property type="entry name" value="METHIONINE SYNTHASE"/>
    <property type="match status" value="1"/>
</dbReference>
<dbReference type="RefSeq" id="WP_025205519.1">
    <property type="nucleotide sequence ID" value="NZ_CP007033.1"/>
</dbReference>
<evidence type="ECO:0000259" key="3">
    <source>
        <dbReference type="PROSITE" id="PS51332"/>
    </source>
</evidence>
<dbReference type="InterPro" id="IPR050554">
    <property type="entry name" value="Met_Synthase/Corrinoid"/>
</dbReference>
<dbReference type="PANTHER" id="PTHR45833:SF1">
    <property type="entry name" value="METHIONINE SYNTHASE"/>
    <property type="match status" value="1"/>
</dbReference>
<sequence length="206" mass="21753">MSNVLIQMTAGLEDEKVILEVRRQLDAGIDPVEIFGACQEGMVEIGKRFQKGEYFVSDLMMAGAIFMSVNEIVTPFLKVLGSSNAEKVVIGTVQGDIHNIGKDLVVAMLKAGNFDVVDVGVDVTPEAFVQALQDSGAKVLGLSCLLTTAYDSVKATVAAVEAAGLRDKVKIMIGGGPVDQGVVEFTGADAFGKDAQDAVRVCKELI</sequence>
<dbReference type="Pfam" id="PF02310">
    <property type="entry name" value="B12-binding"/>
    <property type="match status" value="1"/>
</dbReference>
<proteinExistence type="predicted"/>
<name>A0ABM5P5G6_DEHRP</name>
<dbReference type="InterPro" id="IPR036724">
    <property type="entry name" value="Cobalamin-bd_sf"/>
</dbReference>
<accession>A0ABM5P5G6</accession>
<organism evidence="4 5">
    <name type="scientific">Dehalobacter restrictus (strain DSM 9455 / PER-K23)</name>
    <dbReference type="NCBI Taxonomy" id="871738"/>
    <lineage>
        <taxon>Bacteria</taxon>
        <taxon>Bacillati</taxon>
        <taxon>Bacillota</taxon>
        <taxon>Clostridia</taxon>
        <taxon>Eubacteriales</taxon>
        <taxon>Desulfitobacteriaceae</taxon>
        <taxon>Dehalobacter</taxon>
    </lineage>
</organism>
<dbReference type="SUPFAM" id="SSF52242">
    <property type="entry name" value="Cobalamin (vitamin B12)-binding domain"/>
    <property type="match status" value="1"/>
</dbReference>
<dbReference type="SUPFAM" id="SSF47644">
    <property type="entry name" value="Methionine synthase domain"/>
    <property type="match status" value="1"/>
</dbReference>
<evidence type="ECO:0000256" key="2">
    <source>
        <dbReference type="ARBA" id="ARBA00023285"/>
    </source>
</evidence>
<dbReference type="InterPro" id="IPR003759">
    <property type="entry name" value="Cbl-bd_cap"/>
</dbReference>
<evidence type="ECO:0000313" key="4">
    <source>
        <dbReference type="EMBL" id="AHF09838.1"/>
    </source>
</evidence>
<dbReference type="InterPro" id="IPR036594">
    <property type="entry name" value="Meth_synthase_dom"/>
</dbReference>
<dbReference type="Pfam" id="PF02607">
    <property type="entry name" value="B12-binding_2"/>
    <property type="match status" value="1"/>
</dbReference>
<protein>
    <submittedName>
        <fullName evidence="4">Cobalamin binding protein</fullName>
    </submittedName>
</protein>